<keyword evidence="5" id="KW-0808">Transferase</keyword>
<comment type="function">
    <text evidence="10">Catalyzes the transfer of pyrophosphate from adenosine triphosphate (ATP) to 6-hydroxymethyl-7,8-dihydropterin, an enzymatic step in folate biosynthesis pathway.</text>
</comment>
<dbReference type="OrthoDB" id="9808041at2"/>
<evidence type="ECO:0000256" key="1">
    <source>
        <dbReference type="ARBA" id="ARBA00005051"/>
    </source>
</evidence>
<dbReference type="EMBL" id="PDEQ01000003">
    <property type="protein sequence ID" value="PEN13751.1"/>
    <property type="molecule type" value="Genomic_DNA"/>
</dbReference>
<evidence type="ECO:0000256" key="5">
    <source>
        <dbReference type="ARBA" id="ARBA00022679"/>
    </source>
</evidence>
<dbReference type="InterPro" id="IPR000550">
    <property type="entry name" value="Hppk"/>
</dbReference>
<dbReference type="GO" id="GO:0003848">
    <property type="term" value="F:2-amino-4-hydroxy-6-hydroxymethyldihydropteridine diphosphokinase activity"/>
    <property type="evidence" value="ECO:0007669"/>
    <property type="project" value="UniProtKB-EC"/>
</dbReference>
<reference evidence="14 15" key="1">
    <citation type="submission" date="2017-10" db="EMBL/GenBank/DDBJ databases">
        <title>Draft genome of Longibacter Salinarum.</title>
        <authorList>
            <person name="Goh K.M."/>
            <person name="Shamsir M.S."/>
            <person name="Lim S.W."/>
        </authorList>
    </citation>
    <scope>NUCLEOTIDE SEQUENCE [LARGE SCALE GENOMIC DNA]</scope>
    <source>
        <strain evidence="14 15">KCTC 52045</strain>
    </source>
</reference>
<comment type="pathway">
    <text evidence="1">Cofactor biosynthesis; tetrahydrofolate biosynthesis; 2-amino-4-hydroxy-6-hydroxymethyl-7,8-dihydropteridine diphosphate from 7,8-dihydroneopterin triphosphate: step 4/4.</text>
</comment>
<evidence type="ECO:0000256" key="3">
    <source>
        <dbReference type="ARBA" id="ARBA00013253"/>
    </source>
</evidence>
<dbReference type="SUPFAM" id="SSF55083">
    <property type="entry name" value="6-hydroxymethyl-7,8-dihydropterin pyrophosphokinase, HPPK"/>
    <property type="match status" value="1"/>
</dbReference>
<evidence type="ECO:0000256" key="4">
    <source>
        <dbReference type="ARBA" id="ARBA00016218"/>
    </source>
</evidence>
<evidence type="ECO:0000256" key="10">
    <source>
        <dbReference type="ARBA" id="ARBA00029409"/>
    </source>
</evidence>
<evidence type="ECO:0000259" key="13">
    <source>
        <dbReference type="Pfam" id="PF01288"/>
    </source>
</evidence>
<dbReference type="NCBIfam" id="TIGR01498">
    <property type="entry name" value="folK"/>
    <property type="match status" value="1"/>
</dbReference>
<evidence type="ECO:0000313" key="15">
    <source>
        <dbReference type="Proteomes" id="UP000220102"/>
    </source>
</evidence>
<evidence type="ECO:0000256" key="9">
    <source>
        <dbReference type="ARBA" id="ARBA00022909"/>
    </source>
</evidence>
<keyword evidence="6" id="KW-0547">Nucleotide-binding</keyword>
<dbReference type="GO" id="GO:0005524">
    <property type="term" value="F:ATP binding"/>
    <property type="evidence" value="ECO:0007669"/>
    <property type="project" value="UniProtKB-KW"/>
</dbReference>
<evidence type="ECO:0000256" key="7">
    <source>
        <dbReference type="ARBA" id="ARBA00022777"/>
    </source>
</evidence>
<comment type="caution">
    <text evidence="14">The sequence shown here is derived from an EMBL/GenBank/DDBJ whole genome shotgun (WGS) entry which is preliminary data.</text>
</comment>
<evidence type="ECO:0000256" key="6">
    <source>
        <dbReference type="ARBA" id="ARBA00022741"/>
    </source>
</evidence>
<feature type="domain" description="7,8-dihydro-6-hydroxymethylpterin-pyrophosphokinase" evidence="13">
    <location>
        <begin position="2"/>
        <end position="125"/>
    </location>
</feature>
<dbReference type="AlphaFoldDB" id="A0A2A8CYR5"/>
<evidence type="ECO:0000256" key="11">
    <source>
        <dbReference type="ARBA" id="ARBA00029766"/>
    </source>
</evidence>
<sequence length="163" mass="18063">MDDRMGHLRLAVNGLEAAGATIRGASPVYRSEALTLDPEEVQPDYLNAVLEIRTDRSPHDLLALAKRIEQDAGRDLSARRWSPRPLDIDLLVAGRAQISDDDLVVPHPRLAERRFVLQPWSDLAPNLVVPPPFDDTVSALLDRCPDAGSLTLDVRTWLPEFSA</sequence>
<dbReference type="PANTHER" id="PTHR43071:SF1">
    <property type="entry name" value="2-AMINO-4-HYDROXY-6-HYDROXYMETHYLDIHYDROPTERIDINE PYROPHOSPHOKINASE"/>
    <property type="match status" value="1"/>
</dbReference>
<dbReference type="Pfam" id="PF01288">
    <property type="entry name" value="HPPK"/>
    <property type="match status" value="1"/>
</dbReference>
<dbReference type="GO" id="GO:0046656">
    <property type="term" value="P:folic acid biosynthetic process"/>
    <property type="evidence" value="ECO:0007669"/>
    <property type="project" value="UniProtKB-KW"/>
</dbReference>
<keyword evidence="8" id="KW-0067">ATP-binding</keyword>
<dbReference type="Gene3D" id="3.30.70.560">
    <property type="entry name" value="7,8-Dihydro-6-hydroxymethylpterin-pyrophosphokinase HPPK"/>
    <property type="match status" value="1"/>
</dbReference>
<keyword evidence="7 14" id="KW-0418">Kinase</keyword>
<dbReference type="UniPathway" id="UPA00077">
    <property type="reaction ID" value="UER00155"/>
</dbReference>
<organism evidence="14 15">
    <name type="scientific">Longibacter salinarum</name>
    <dbReference type="NCBI Taxonomy" id="1850348"/>
    <lineage>
        <taxon>Bacteria</taxon>
        <taxon>Pseudomonadati</taxon>
        <taxon>Rhodothermota</taxon>
        <taxon>Rhodothermia</taxon>
        <taxon>Rhodothermales</taxon>
        <taxon>Salisaetaceae</taxon>
        <taxon>Longibacter</taxon>
    </lineage>
</organism>
<name>A0A2A8CYR5_9BACT</name>
<evidence type="ECO:0000313" key="14">
    <source>
        <dbReference type="EMBL" id="PEN13751.1"/>
    </source>
</evidence>
<dbReference type="GO" id="GO:0016301">
    <property type="term" value="F:kinase activity"/>
    <property type="evidence" value="ECO:0007669"/>
    <property type="project" value="UniProtKB-KW"/>
</dbReference>
<dbReference type="EC" id="2.7.6.3" evidence="3"/>
<evidence type="ECO:0000256" key="8">
    <source>
        <dbReference type="ARBA" id="ARBA00022840"/>
    </source>
</evidence>
<accession>A0A2A8CYR5</accession>
<keyword evidence="9" id="KW-0289">Folate biosynthesis</keyword>
<gene>
    <name evidence="14" type="primary">folK</name>
    <name evidence="14" type="ORF">CRI94_06670</name>
</gene>
<evidence type="ECO:0000256" key="12">
    <source>
        <dbReference type="ARBA" id="ARBA00033413"/>
    </source>
</evidence>
<comment type="similarity">
    <text evidence="2">Belongs to the HPPK family.</text>
</comment>
<keyword evidence="15" id="KW-1185">Reference proteome</keyword>
<evidence type="ECO:0000256" key="2">
    <source>
        <dbReference type="ARBA" id="ARBA00005810"/>
    </source>
</evidence>
<proteinExistence type="inferred from homology"/>
<dbReference type="GO" id="GO:0046654">
    <property type="term" value="P:tetrahydrofolate biosynthetic process"/>
    <property type="evidence" value="ECO:0007669"/>
    <property type="project" value="UniProtKB-UniPathway"/>
</dbReference>
<dbReference type="Proteomes" id="UP000220102">
    <property type="component" value="Unassembled WGS sequence"/>
</dbReference>
<dbReference type="PANTHER" id="PTHR43071">
    <property type="entry name" value="2-AMINO-4-HYDROXY-6-HYDROXYMETHYLDIHYDROPTERIDINE PYROPHOSPHOKINASE"/>
    <property type="match status" value="1"/>
</dbReference>
<dbReference type="InterPro" id="IPR035907">
    <property type="entry name" value="Hppk_sf"/>
</dbReference>
<dbReference type="CDD" id="cd00483">
    <property type="entry name" value="HPPK"/>
    <property type="match status" value="1"/>
</dbReference>
<protein>
    <recommendedName>
        <fullName evidence="4">2-amino-4-hydroxy-6-hydroxymethyldihydropteridine pyrophosphokinase</fullName>
        <ecNumber evidence="3">2.7.6.3</ecNumber>
    </recommendedName>
    <alternativeName>
        <fullName evidence="11">6-hydroxymethyl-7,8-dihydropterin pyrophosphokinase</fullName>
    </alternativeName>
    <alternativeName>
        <fullName evidence="12">7,8-dihydro-6-hydroxymethylpterin-pyrophosphokinase</fullName>
    </alternativeName>
</protein>